<name>A0AA42DQ55_9FIRM</name>
<proteinExistence type="predicted"/>
<reference evidence="3" key="1">
    <citation type="journal article" date="2023" name="Int. J. Syst. Evol. Microbiol.">
        <title>&lt;i&gt;Holtiella tumoricola&lt;/i&gt; gen. nov. sp. nov., isolated from a human clinical sample.</title>
        <authorList>
            <person name="Allen-Vercoe E."/>
            <person name="Daigneault M.C."/>
            <person name="Vancuren S.J."/>
            <person name="Cochrane K."/>
            <person name="O'Neal L.L."/>
            <person name="Sankaranarayanan K."/>
            <person name="Lawson P.A."/>
        </authorList>
    </citation>
    <scope>NUCLEOTIDE SEQUENCE</scope>
    <source>
        <strain evidence="3">CC70A</strain>
    </source>
</reference>
<dbReference type="InterPro" id="IPR050270">
    <property type="entry name" value="DegV_domain_contain"/>
</dbReference>
<evidence type="ECO:0000313" key="4">
    <source>
        <dbReference type="Proteomes" id="UP001169242"/>
    </source>
</evidence>
<dbReference type="GO" id="GO:0008289">
    <property type="term" value="F:lipid binding"/>
    <property type="evidence" value="ECO:0007669"/>
    <property type="project" value="UniProtKB-KW"/>
</dbReference>
<keyword evidence="4" id="KW-1185">Reference proteome</keyword>
<organism evidence="3 4">
    <name type="scientific">Holtiella tumoricola</name>
    <dbReference type="NCBI Taxonomy" id="3018743"/>
    <lineage>
        <taxon>Bacteria</taxon>
        <taxon>Bacillati</taxon>
        <taxon>Bacillota</taxon>
        <taxon>Clostridia</taxon>
        <taxon>Lachnospirales</taxon>
        <taxon>Cellulosilyticaceae</taxon>
        <taxon>Holtiella</taxon>
    </lineage>
</organism>
<dbReference type="PANTHER" id="PTHR33434">
    <property type="entry name" value="DEGV DOMAIN-CONTAINING PROTEIN DR_1986-RELATED"/>
    <property type="match status" value="1"/>
</dbReference>
<keyword evidence="2" id="KW-0446">Lipid-binding</keyword>
<dbReference type="Pfam" id="PF02645">
    <property type="entry name" value="DegV"/>
    <property type="match status" value="1"/>
</dbReference>
<dbReference type="PROSITE" id="PS51482">
    <property type="entry name" value="DEGV"/>
    <property type="match status" value="1"/>
</dbReference>
<comment type="caution">
    <text evidence="3">The sequence shown here is derived from an EMBL/GenBank/DDBJ whole genome shotgun (WGS) entry which is preliminary data.</text>
</comment>
<dbReference type="NCBIfam" id="TIGR00762">
    <property type="entry name" value="DegV"/>
    <property type="match status" value="1"/>
</dbReference>
<dbReference type="EMBL" id="JAQIFT010000053">
    <property type="protein sequence ID" value="MDA3732711.1"/>
    <property type="molecule type" value="Genomic_DNA"/>
</dbReference>
<evidence type="ECO:0000313" key="3">
    <source>
        <dbReference type="EMBL" id="MDA3732711.1"/>
    </source>
</evidence>
<dbReference type="InterPro" id="IPR003797">
    <property type="entry name" value="DegV"/>
</dbReference>
<dbReference type="SUPFAM" id="SSF82549">
    <property type="entry name" value="DAK1/DegV-like"/>
    <property type="match status" value="1"/>
</dbReference>
<evidence type="ECO:0000256" key="2">
    <source>
        <dbReference type="ARBA" id="ARBA00023121"/>
    </source>
</evidence>
<evidence type="ECO:0000256" key="1">
    <source>
        <dbReference type="ARBA" id="ARBA00003238"/>
    </source>
</evidence>
<dbReference type="Gene3D" id="3.40.50.10170">
    <property type="match status" value="1"/>
</dbReference>
<protein>
    <submittedName>
        <fullName evidence="3">DegV family protein</fullName>
    </submittedName>
</protein>
<comment type="function">
    <text evidence="1">May bind long-chain fatty acids, such as palmitate, and may play a role in lipid transport or fatty acid metabolism.</text>
</comment>
<accession>A0AA42DQ55</accession>
<dbReference type="RefSeq" id="WP_053985759.1">
    <property type="nucleotide sequence ID" value="NZ_JAQIFT010000053.1"/>
</dbReference>
<sequence length="285" mass="30805">MNKQKIALLVDTCIDVPAALVEQYKMYTIPLKIIYSDGEYSDGVNITADEVYNRLKVEIPKTSLPSSIEVMEKLDQIKTDGYEKVLAVTLSSGLSGTHNLVTMLAKEYDGLDIKVIDTLNIGIAAGFSAIQAAKYIEEGMEFEELVETVQNNVPKIKVFFCVDTLEYLQKGGRIGLVASLLGNALNLKPIISCNPEGIYYNIAKVRGRKKSLDKIVDLAKEFAAEGKKLNVAVCHGGAPEEAAGVRKALTEALSNIETYVEGQISPALGVHTGPGLVGVAVQILE</sequence>
<dbReference type="Proteomes" id="UP001169242">
    <property type="component" value="Unassembled WGS sequence"/>
</dbReference>
<dbReference type="AlphaFoldDB" id="A0AA42DQ55"/>
<dbReference type="InterPro" id="IPR043168">
    <property type="entry name" value="DegV_C"/>
</dbReference>
<gene>
    <name evidence="3" type="ORF">PBV87_14555</name>
</gene>
<dbReference type="PANTHER" id="PTHR33434:SF3">
    <property type="entry name" value="DEGV DOMAIN-CONTAINING PROTEIN YITS"/>
    <property type="match status" value="1"/>
</dbReference>
<dbReference type="Gene3D" id="3.30.1180.10">
    <property type="match status" value="1"/>
</dbReference>